<evidence type="ECO:0000256" key="5">
    <source>
        <dbReference type="ARBA" id="ARBA00022989"/>
    </source>
</evidence>
<dbReference type="Pfam" id="PF00015">
    <property type="entry name" value="MCPsignal"/>
    <property type="match status" value="1"/>
</dbReference>
<feature type="transmembrane region" description="Helical" evidence="10">
    <location>
        <begin position="365"/>
        <end position="384"/>
    </location>
</feature>
<proteinExistence type="inferred from homology"/>
<dbReference type="CDD" id="cd12914">
    <property type="entry name" value="PDC1_DGC_like"/>
    <property type="match status" value="1"/>
</dbReference>
<dbReference type="PANTHER" id="PTHR32089:SF112">
    <property type="entry name" value="LYSOZYME-LIKE PROTEIN-RELATED"/>
    <property type="match status" value="1"/>
</dbReference>
<evidence type="ECO:0000256" key="6">
    <source>
        <dbReference type="ARBA" id="ARBA00023136"/>
    </source>
</evidence>
<feature type="domain" description="Methyl-accepting transducer" evidence="11">
    <location>
        <begin position="457"/>
        <end position="693"/>
    </location>
</feature>
<dbReference type="InterPro" id="IPR029151">
    <property type="entry name" value="Sensor-like_sf"/>
</dbReference>
<evidence type="ECO:0000256" key="3">
    <source>
        <dbReference type="ARBA" id="ARBA00022500"/>
    </source>
</evidence>
<keyword evidence="2" id="KW-1003">Cell membrane</keyword>
<gene>
    <name evidence="13" type="primary">mcpA_2</name>
    <name evidence="13" type="ORF">AN619_23810</name>
</gene>
<evidence type="ECO:0000256" key="1">
    <source>
        <dbReference type="ARBA" id="ARBA00004651"/>
    </source>
</evidence>
<dbReference type="STRING" id="520762.AN619_23810"/>
<evidence type="ECO:0000256" key="8">
    <source>
        <dbReference type="ARBA" id="ARBA00029447"/>
    </source>
</evidence>
<dbReference type="InterPro" id="IPR033479">
    <property type="entry name" value="dCache_1"/>
</dbReference>
<name>A0A140L1H3_9FIRM</name>
<evidence type="ECO:0000256" key="9">
    <source>
        <dbReference type="PROSITE-ProRule" id="PRU00284"/>
    </source>
</evidence>
<evidence type="ECO:0000313" key="14">
    <source>
        <dbReference type="Proteomes" id="UP000070456"/>
    </source>
</evidence>
<keyword evidence="3" id="KW-0145">Chemotaxis</keyword>
<sequence length="745" mass="83539">MLSKKVQWKEKICICCNRIFKKLTKHPAGKKGCKMMQERFRQMIEYLYNFMGSPLRKNMSFHIPLKNSDMSLRKQLMIVFMMISILPVVFMGVVTYKKVHTQVNMAQEKMLAAYAEGIKGNIDTTIGSAENILKGLAAQSDLLVLLEDINGDGALNDVIKLNNILLSLKNAVKSSEKLYETIFITDLRGNIVADGSPYREVYTKMNITETEYFKKIKEGNKFVIGEPMRSKATGRIVIPVARSIDSLASQMGVMVVMFDLEKFTSPIRNVQPGETGYVYIVNEKGIILHHKDFEKLLTKDESSFIQEKILDFKKNKNFMGGVDGYASKNDRRIAAYQKLQNADWLIVATISKNEYEKSIMVIRNFMGVIILGLVGISFMVSLIYSKAITVPIGQLAQLMKRVSEGDLKVKADFRTSREIGMLNDSFNDMLANLHRLIEEIIVASYQVSDAAHKISEVSYHVYGFATHVAKTVEEIATGAEEQARDVAIGVHKIDRLADAIYCVNECTEVITKASNDADKVVHDGFGQIKILSEKSKESHQISMKIHKVVMEFMEEMQRIGVIVNTINNIAKQTNLLALNAAIESARAGEAGRGFAVVSEEIRKLAEQASRQTEGIQKIIDEIGKKAKNIECVVEENEKIVEQQNGAVKDTERAFEMILRATCEMSSNVQHILAAIEQMNGEKEEIIQTVSAISRIANETSAAVQRANVTTQQQFTTVEEMKGYANNLKILAQNLKESIDAFQIET</sequence>
<dbReference type="CDD" id="cd12912">
    <property type="entry name" value="PDC2_MCP_like"/>
    <property type="match status" value="1"/>
</dbReference>
<evidence type="ECO:0000256" key="2">
    <source>
        <dbReference type="ARBA" id="ARBA00022475"/>
    </source>
</evidence>
<evidence type="ECO:0000313" key="13">
    <source>
        <dbReference type="EMBL" id="KXG74398.1"/>
    </source>
</evidence>
<keyword evidence="14" id="KW-1185">Reference proteome</keyword>
<dbReference type="PATRIC" id="fig|520762.4.peg.2624"/>
<dbReference type="SUPFAM" id="SSF103190">
    <property type="entry name" value="Sensory domain-like"/>
    <property type="match status" value="1"/>
</dbReference>
<evidence type="ECO:0000256" key="4">
    <source>
        <dbReference type="ARBA" id="ARBA00022692"/>
    </source>
</evidence>
<dbReference type="PROSITE" id="PS50885">
    <property type="entry name" value="HAMP"/>
    <property type="match status" value="1"/>
</dbReference>
<dbReference type="EMBL" id="LOEE01000055">
    <property type="protein sequence ID" value="KXG74398.1"/>
    <property type="molecule type" value="Genomic_DNA"/>
</dbReference>
<dbReference type="PANTHER" id="PTHR32089">
    <property type="entry name" value="METHYL-ACCEPTING CHEMOTAXIS PROTEIN MCPB"/>
    <property type="match status" value="1"/>
</dbReference>
<dbReference type="InterPro" id="IPR003660">
    <property type="entry name" value="HAMP_dom"/>
</dbReference>
<dbReference type="Gene3D" id="3.30.450.20">
    <property type="entry name" value="PAS domain"/>
    <property type="match status" value="2"/>
</dbReference>
<dbReference type="InterPro" id="IPR004089">
    <property type="entry name" value="MCPsignal_dom"/>
</dbReference>
<dbReference type="Pfam" id="PF00672">
    <property type="entry name" value="HAMP"/>
    <property type="match status" value="1"/>
</dbReference>
<feature type="domain" description="HAMP" evidence="12">
    <location>
        <begin position="386"/>
        <end position="438"/>
    </location>
</feature>
<evidence type="ECO:0000256" key="10">
    <source>
        <dbReference type="SAM" id="Phobius"/>
    </source>
</evidence>
<keyword evidence="4 10" id="KW-0812">Transmembrane</keyword>
<dbReference type="RefSeq" id="WP_068557210.1">
    <property type="nucleotide sequence ID" value="NZ_LOEE01000055.1"/>
</dbReference>
<keyword evidence="5 10" id="KW-1133">Transmembrane helix</keyword>
<dbReference type="SMART" id="SM00304">
    <property type="entry name" value="HAMP"/>
    <property type="match status" value="1"/>
</dbReference>
<comment type="caution">
    <text evidence="13">The sequence shown here is derived from an EMBL/GenBank/DDBJ whole genome shotgun (WGS) entry which is preliminary data.</text>
</comment>
<evidence type="ECO:0000259" key="11">
    <source>
        <dbReference type="PROSITE" id="PS50111"/>
    </source>
</evidence>
<dbReference type="SUPFAM" id="SSF58104">
    <property type="entry name" value="Methyl-accepting chemotaxis protein (MCP) signaling domain"/>
    <property type="match status" value="1"/>
</dbReference>
<dbReference type="Gene3D" id="1.10.287.950">
    <property type="entry name" value="Methyl-accepting chemotaxis protein"/>
    <property type="match status" value="1"/>
</dbReference>
<dbReference type="GO" id="GO:0005886">
    <property type="term" value="C:plasma membrane"/>
    <property type="evidence" value="ECO:0007669"/>
    <property type="project" value="UniProtKB-SubCell"/>
</dbReference>
<organism evidence="13 14">
    <name type="scientific">Thermotalea metallivorans</name>
    <dbReference type="NCBI Taxonomy" id="520762"/>
    <lineage>
        <taxon>Bacteria</taxon>
        <taxon>Bacillati</taxon>
        <taxon>Bacillota</taxon>
        <taxon>Clostridia</taxon>
        <taxon>Peptostreptococcales</taxon>
        <taxon>Thermotaleaceae</taxon>
        <taxon>Thermotalea</taxon>
    </lineage>
</organism>
<dbReference type="GO" id="GO:0007165">
    <property type="term" value="P:signal transduction"/>
    <property type="evidence" value="ECO:0007669"/>
    <property type="project" value="UniProtKB-KW"/>
</dbReference>
<protein>
    <submittedName>
        <fullName evidence="13">Methyl-accepting chemotaxis protein McpA</fullName>
    </submittedName>
</protein>
<comment type="subcellular location">
    <subcellularLocation>
        <location evidence="1">Cell membrane</location>
        <topology evidence="1">Multi-pass membrane protein</topology>
    </subcellularLocation>
</comment>
<evidence type="ECO:0000259" key="12">
    <source>
        <dbReference type="PROSITE" id="PS50885"/>
    </source>
</evidence>
<feature type="transmembrane region" description="Helical" evidence="10">
    <location>
        <begin position="76"/>
        <end position="96"/>
    </location>
</feature>
<evidence type="ECO:0000256" key="7">
    <source>
        <dbReference type="ARBA" id="ARBA00023224"/>
    </source>
</evidence>
<dbReference type="GO" id="GO:0006935">
    <property type="term" value="P:chemotaxis"/>
    <property type="evidence" value="ECO:0007669"/>
    <property type="project" value="UniProtKB-KW"/>
</dbReference>
<dbReference type="PROSITE" id="PS50111">
    <property type="entry name" value="CHEMOTAXIS_TRANSDUC_2"/>
    <property type="match status" value="1"/>
</dbReference>
<dbReference type="SMART" id="SM00283">
    <property type="entry name" value="MA"/>
    <property type="match status" value="1"/>
</dbReference>
<comment type="similarity">
    <text evidence="8">Belongs to the methyl-accepting chemotaxis (MCP) protein family.</text>
</comment>
<dbReference type="Proteomes" id="UP000070456">
    <property type="component" value="Unassembled WGS sequence"/>
</dbReference>
<keyword evidence="6 10" id="KW-0472">Membrane</keyword>
<accession>A0A140L1H3</accession>
<keyword evidence="7 9" id="KW-0807">Transducer</keyword>
<reference evidence="13 14" key="1">
    <citation type="submission" date="2015-12" db="EMBL/GenBank/DDBJ databases">
        <title>Draft genome sequence of the thermoanaerobe Thermotalea metallivorans, an isolate from the runoff channel of the Great Artesian Basin, Australia.</title>
        <authorList>
            <person name="Patel B.K."/>
        </authorList>
    </citation>
    <scope>NUCLEOTIDE SEQUENCE [LARGE SCALE GENOMIC DNA]</scope>
    <source>
        <strain evidence="13 14">B2-1</strain>
    </source>
</reference>
<dbReference type="Pfam" id="PF02743">
    <property type="entry name" value="dCache_1"/>
    <property type="match status" value="1"/>
</dbReference>
<dbReference type="AlphaFoldDB" id="A0A140L1H3"/>
<dbReference type="CDD" id="cd06225">
    <property type="entry name" value="HAMP"/>
    <property type="match status" value="1"/>
</dbReference>